<comment type="similarity">
    <text evidence="3">Belongs to the RING-box family.</text>
</comment>
<evidence type="ECO:0000313" key="16">
    <source>
        <dbReference type="Proteomes" id="UP000664859"/>
    </source>
</evidence>
<comment type="caution">
    <text evidence="15">The sequence shown here is derived from an EMBL/GenBank/DDBJ whole genome shotgun (WGS) entry which is preliminary data.</text>
</comment>
<dbReference type="InterPro" id="IPR001841">
    <property type="entry name" value="Znf_RING"/>
</dbReference>
<dbReference type="SUPFAM" id="SSF57850">
    <property type="entry name" value="RING/U-box"/>
    <property type="match status" value="1"/>
</dbReference>
<dbReference type="InterPro" id="IPR024991">
    <property type="entry name" value="RING-H2_APC11"/>
</dbReference>
<proteinExistence type="inferred from homology"/>
<dbReference type="GO" id="GO:0008270">
    <property type="term" value="F:zinc ion binding"/>
    <property type="evidence" value="ECO:0007669"/>
    <property type="project" value="UniProtKB-KW"/>
</dbReference>
<evidence type="ECO:0000256" key="8">
    <source>
        <dbReference type="ARBA" id="ARBA00022776"/>
    </source>
</evidence>
<reference evidence="15" key="1">
    <citation type="submission" date="2021-02" db="EMBL/GenBank/DDBJ databases">
        <title>First Annotated Genome of the Yellow-green Alga Tribonema minus.</title>
        <authorList>
            <person name="Mahan K.M."/>
        </authorList>
    </citation>
    <scope>NUCLEOTIDE SEQUENCE</scope>
    <source>
        <strain evidence="15">UTEX B ZZ1240</strain>
    </source>
</reference>
<evidence type="ECO:0000256" key="2">
    <source>
        <dbReference type="ARBA" id="ARBA00004906"/>
    </source>
</evidence>
<evidence type="ECO:0000256" key="11">
    <source>
        <dbReference type="ARBA" id="ARBA00023242"/>
    </source>
</evidence>
<dbReference type="OrthoDB" id="1681166at2759"/>
<dbReference type="EMBL" id="JAFCMP010000013">
    <property type="protein sequence ID" value="KAG5191878.1"/>
    <property type="molecule type" value="Genomic_DNA"/>
</dbReference>
<dbReference type="InterPro" id="IPR013083">
    <property type="entry name" value="Znf_RING/FYVE/PHD"/>
</dbReference>
<keyword evidence="9" id="KW-0833">Ubl conjugation pathway</keyword>
<evidence type="ECO:0000256" key="7">
    <source>
        <dbReference type="ARBA" id="ARBA00022771"/>
    </source>
</evidence>
<dbReference type="InterPro" id="IPR051031">
    <property type="entry name" value="RING-box_E3_Ubiquitin_Ligase"/>
</dbReference>
<keyword evidence="11" id="KW-0539">Nucleus</keyword>
<dbReference type="PROSITE" id="PS50089">
    <property type="entry name" value="ZF_RING_2"/>
    <property type="match status" value="1"/>
</dbReference>
<sequence length="88" mass="9934">MKVKLKRWHGVAVWKWDVEDDVCGICRMAYDACCPDCTMPGDNCPPVWGECNHAFHIHCAMKWLASQAQAGGGAPCPMCRRDFKFKES</sequence>
<keyword evidence="5" id="KW-0132">Cell division</keyword>
<keyword evidence="10" id="KW-0862">Zinc</keyword>
<dbReference type="Gene3D" id="3.30.40.10">
    <property type="entry name" value="Zinc/RING finger domain, C3HC4 (zinc finger)"/>
    <property type="match status" value="1"/>
</dbReference>
<dbReference type="GO" id="GO:0097602">
    <property type="term" value="F:cullin family protein binding"/>
    <property type="evidence" value="ECO:0007669"/>
    <property type="project" value="InterPro"/>
</dbReference>
<dbReference type="CDD" id="cd16456">
    <property type="entry name" value="RING-H2_APC11"/>
    <property type="match status" value="1"/>
</dbReference>
<keyword evidence="12" id="KW-0131">Cell cycle</keyword>
<feature type="domain" description="RING-type" evidence="14">
    <location>
        <begin position="34"/>
        <end position="80"/>
    </location>
</feature>
<organism evidence="15 16">
    <name type="scientific">Tribonema minus</name>
    <dbReference type="NCBI Taxonomy" id="303371"/>
    <lineage>
        <taxon>Eukaryota</taxon>
        <taxon>Sar</taxon>
        <taxon>Stramenopiles</taxon>
        <taxon>Ochrophyta</taxon>
        <taxon>PX clade</taxon>
        <taxon>Xanthophyceae</taxon>
        <taxon>Tribonematales</taxon>
        <taxon>Tribonemataceae</taxon>
        <taxon>Tribonema</taxon>
    </lineage>
</organism>
<keyword evidence="16" id="KW-1185">Reference proteome</keyword>
<dbReference type="Pfam" id="PF12861">
    <property type="entry name" value="zf-ANAPC11"/>
    <property type="match status" value="1"/>
</dbReference>
<dbReference type="Proteomes" id="UP000664859">
    <property type="component" value="Unassembled WGS sequence"/>
</dbReference>
<evidence type="ECO:0000256" key="3">
    <source>
        <dbReference type="ARBA" id="ARBA00009273"/>
    </source>
</evidence>
<dbReference type="GO" id="GO:0031145">
    <property type="term" value="P:anaphase-promoting complex-dependent catabolic process"/>
    <property type="evidence" value="ECO:0007669"/>
    <property type="project" value="InterPro"/>
</dbReference>
<accession>A0A835ZF45</accession>
<evidence type="ECO:0000256" key="1">
    <source>
        <dbReference type="ARBA" id="ARBA00004123"/>
    </source>
</evidence>
<evidence type="ECO:0000313" key="15">
    <source>
        <dbReference type="EMBL" id="KAG5191878.1"/>
    </source>
</evidence>
<keyword evidence="6" id="KW-0479">Metal-binding</keyword>
<evidence type="ECO:0000256" key="6">
    <source>
        <dbReference type="ARBA" id="ARBA00022723"/>
    </source>
</evidence>
<dbReference type="GO" id="GO:0061630">
    <property type="term" value="F:ubiquitin protein ligase activity"/>
    <property type="evidence" value="ECO:0007669"/>
    <property type="project" value="InterPro"/>
</dbReference>
<dbReference type="PANTHER" id="PTHR11210">
    <property type="entry name" value="RING BOX"/>
    <property type="match status" value="1"/>
</dbReference>
<keyword evidence="8" id="KW-0498">Mitosis</keyword>
<evidence type="ECO:0000256" key="9">
    <source>
        <dbReference type="ARBA" id="ARBA00022786"/>
    </source>
</evidence>
<comment type="subcellular location">
    <subcellularLocation>
        <location evidence="1">Nucleus</location>
    </subcellularLocation>
</comment>
<comment type="pathway">
    <text evidence="2">Protein modification; protein ubiquitination.</text>
</comment>
<evidence type="ECO:0000256" key="13">
    <source>
        <dbReference type="PROSITE-ProRule" id="PRU00175"/>
    </source>
</evidence>
<name>A0A835ZF45_9STRA</name>
<evidence type="ECO:0000256" key="5">
    <source>
        <dbReference type="ARBA" id="ARBA00022618"/>
    </source>
</evidence>
<evidence type="ECO:0000256" key="12">
    <source>
        <dbReference type="ARBA" id="ARBA00023306"/>
    </source>
</evidence>
<keyword evidence="7 13" id="KW-0863">Zinc-finger</keyword>
<dbReference type="GO" id="GO:0005680">
    <property type="term" value="C:anaphase-promoting complex"/>
    <property type="evidence" value="ECO:0007669"/>
    <property type="project" value="InterPro"/>
</dbReference>
<dbReference type="GO" id="GO:0051301">
    <property type="term" value="P:cell division"/>
    <property type="evidence" value="ECO:0007669"/>
    <property type="project" value="UniProtKB-KW"/>
</dbReference>
<evidence type="ECO:0000259" key="14">
    <source>
        <dbReference type="PROSITE" id="PS50089"/>
    </source>
</evidence>
<gene>
    <name evidence="15" type="ORF">JKP88DRAFT_184020</name>
</gene>
<protein>
    <recommendedName>
        <fullName evidence="4">Anaphase-promoting complex subunit 11</fullName>
    </recommendedName>
</protein>
<evidence type="ECO:0000256" key="4">
    <source>
        <dbReference type="ARBA" id="ARBA00013928"/>
    </source>
</evidence>
<dbReference type="AlphaFoldDB" id="A0A835ZF45"/>
<evidence type="ECO:0000256" key="10">
    <source>
        <dbReference type="ARBA" id="ARBA00022833"/>
    </source>
</evidence>
<dbReference type="FunFam" id="3.30.40.10:FF:000111">
    <property type="entry name" value="Anaphase-promoting complex subunit 11"/>
    <property type="match status" value="1"/>
</dbReference>